<gene>
    <name evidence="2" type="ORF">JQ619_00510</name>
</gene>
<name>A0ABS5FYX6_9BRAD</name>
<accession>A0ABS5FYX6</accession>
<dbReference type="Proteomes" id="UP001314635">
    <property type="component" value="Unassembled WGS sequence"/>
</dbReference>
<evidence type="ECO:0000313" key="3">
    <source>
        <dbReference type="Proteomes" id="UP001314635"/>
    </source>
</evidence>
<protein>
    <submittedName>
        <fullName evidence="2">Uncharacterized protein</fullName>
    </submittedName>
</protein>
<keyword evidence="3" id="KW-1185">Reference proteome</keyword>
<organism evidence="2 3">
    <name type="scientific">Bradyrhizobium denitrificans</name>
    <dbReference type="NCBI Taxonomy" id="2734912"/>
    <lineage>
        <taxon>Bacteria</taxon>
        <taxon>Pseudomonadati</taxon>
        <taxon>Pseudomonadota</taxon>
        <taxon>Alphaproteobacteria</taxon>
        <taxon>Hyphomicrobiales</taxon>
        <taxon>Nitrobacteraceae</taxon>
        <taxon>Bradyrhizobium</taxon>
    </lineage>
</organism>
<sequence length="52" mass="5488">MSLSSAKNYALRAERSQDPKEAADLLAKAILELAASIEATDAKVKKINKSAG</sequence>
<dbReference type="EMBL" id="JAFCLK010000001">
    <property type="protein sequence ID" value="MBR1134240.1"/>
    <property type="molecule type" value="Genomic_DNA"/>
</dbReference>
<evidence type="ECO:0000313" key="2">
    <source>
        <dbReference type="EMBL" id="MBR1134240.1"/>
    </source>
</evidence>
<comment type="caution">
    <text evidence="2">The sequence shown here is derived from an EMBL/GenBank/DDBJ whole genome shotgun (WGS) entry which is preliminary data.</text>
</comment>
<feature type="region of interest" description="Disordered" evidence="1">
    <location>
        <begin position="1"/>
        <end position="20"/>
    </location>
</feature>
<evidence type="ECO:0000256" key="1">
    <source>
        <dbReference type="SAM" id="MobiDB-lite"/>
    </source>
</evidence>
<dbReference type="RefSeq" id="WP_011923716.1">
    <property type="nucleotide sequence ID" value="NZ_JABFDP010000004.1"/>
</dbReference>
<reference evidence="3" key="1">
    <citation type="journal article" date="2021" name="ISME J.">
        <title>Evolutionary origin and ecological implication of a unique nif island in free-living Bradyrhizobium lineages.</title>
        <authorList>
            <person name="Tao J."/>
        </authorList>
    </citation>
    <scope>NUCLEOTIDE SEQUENCE [LARGE SCALE GENOMIC DNA]</scope>
    <source>
        <strain evidence="3">SZCCT0094</strain>
    </source>
</reference>
<proteinExistence type="predicted"/>